<dbReference type="Pfam" id="PF04082">
    <property type="entry name" value="Fungal_trans"/>
    <property type="match status" value="1"/>
</dbReference>
<keyword evidence="2" id="KW-0539">Nucleus</keyword>
<evidence type="ECO:0000259" key="4">
    <source>
        <dbReference type="PROSITE" id="PS50048"/>
    </source>
</evidence>
<dbReference type="InterPro" id="IPR036864">
    <property type="entry name" value="Zn2-C6_fun-type_DNA-bd_sf"/>
</dbReference>
<dbReference type="GO" id="GO:0006351">
    <property type="term" value="P:DNA-templated transcription"/>
    <property type="evidence" value="ECO:0007669"/>
    <property type="project" value="InterPro"/>
</dbReference>
<gene>
    <name evidence="5" type="ORF">FFUJ_12646</name>
</gene>
<evidence type="ECO:0000313" key="6">
    <source>
        <dbReference type="Proteomes" id="UP000016800"/>
    </source>
</evidence>
<dbReference type="EMBL" id="HF679030">
    <property type="protein sequence ID" value="CCT72754.1"/>
    <property type="molecule type" value="Genomic_DNA"/>
</dbReference>
<keyword evidence="6" id="KW-1185">Reference proteome</keyword>
<dbReference type="PANTHER" id="PTHR46910">
    <property type="entry name" value="TRANSCRIPTION FACTOR PDR1"/>
    <property type="match status" value="1"/>
</dbReference>
<evidence type="ECO:0000256" key="2">
    <source>
        <dbReference type="ARBA" id="ARBA00023242"/>
    </source>
</evidence>
<dbReference type="Pfam" id="PF00172">
    <property type="entry name" value="Zn_clus"/>
    <property type="match status" value="1"/>
</dbReference>
<dbReference type="VEuPathDB" id="FungiDB:FFUJ_12646"/>
<dbReference type="STRING" id="1279085.S0ECZ8"/>
<sequence length="558" mass="62931">MPPAQMTRKACDVCYRKRIRCDGQKPRCSHCVLYKSDCTFQATSRKAAIRKQPNRTAAALQSQVQSLETSLDEAQQRIKELEERLTQKSSLQNPLQSLQPQLGEYDVSYSGRASLDLGLELPPQHEALSGVNKFLATFNTILPLFHPQRLLSRVNSWYERPHQRDTSTWAAINVVLSLAYRHIPDEEKPPNYSTLHFMNKAQSVLNDIMLGDSSLLDVQTIVGMVVLLQATSDLKPASALIPIALRLAHGLQLHSRSNSDHLSASETLERDRVLWIAYILDRDISMRTKLPPIQSQNDVSIDWPSATPTDGAGMLYTADNSSSFNFFLSRVQLAHIQGEVYEAMLSKSPTASDAYVRFDNVTRIHQMLDDWLARIPSEFSPSAITQSGNANLQRAFGVLYSSHLTCRSVVCKAHAMEAQWIPSLQDFGRKAVEQEAVTAPRLPVGWHKLVHESREYIELFIAINRKDPAFIWMTACTYISAAVCLTANSLFNPWHTKAGTDDQLIDPAFSFLDDIILQAPLPQLKRLRHSWDELLKNSREMSFRNAVQNVDWLEATCS</sequence>
<accession>S0ECZ8</accession>
<dbReference type="GeneID" id="35406102"/>
<reference evidence="6" key="1">
    <citation type="journal article" date="2013" name="PLoS Pathog.">
        <title>Deciphering the cryptic genome: genome-wide analyses of the rice pathogen Fusarium fujikuroi reveal complex regulation of secondary metabolism and novel metabolites.</title>
        <authorList>
            <person name="Wiemann P."/>
            <person name="Sieber C.M."/>
            <person name="von Bargen K.W."/>
            <person name="Studt L."/>
            <person name="Niehaus E.M."/>
            <person name="Espino J.J."/>
            <person name="Huss K."/>
            <person name="Michielse C.B."/>
            <person name="Albermann S."/>
            <person name="Wagner D."/>
            <person name="Bergner S.V."/>
            <person name="Connolly L.R."/>
            <person name="Fischer A."/>
            <person name="Reuter G."/>
            <person name="Kleigrewe K."/>
            <person name="Bald T."/>
            <person name="Wingfield B.D."/>
            <person name="Ophir R."/>
            <person name="Freeman S."/>
            <person name="Hippler M."/>
            <person name="Smith K.M."/>
            <person name="Brown D.W."/>
            <person name="Proctor R.H."/>
            <person name="Munsterkotter M."/>
            <person name="Freitag M."/>
            <person name="Humpf H.U."/>
            <person name="Guldener U."/>
            <person name="Tudzynski B."/>
        </authorList>
    </citation>
    <scope>NUCLEOTIDE SEQUENCE [LARGE SCALE GENOMIC DNA]</scope>
    <source>
        <strain evidence="6">CBS 195.34 / IMI 58289 / NRRL A-6831</strain>
    </source>
</reference>
<dbReference type="InterPro" id="IPR007219">
    <property type="entry name" value="XnlR_reg_dom"/>
</dbReference>
<dbReference type="GO" id="GO:0003677">
    <property type="term" value="F:DNA binding"/>
    <property type="evidence" value="ECO:0007669"/>
    <property type="project" value="InterPro"/>
</dbReference>
<organism evidence="5 6">
    <name type="scientific">Gibberella fujikuroi (strain CBS 195.34 / IMI 58289 / NRRL A-6831)</name>
    <name type="common">Bakanae and foot rot disease fungus</name>
    <name type="synonym">Fusarium fujikuroi</name>
    <dbReference type="NCBI Taxonomy" id="1279085"/>
    <lineage>
        <taxon>Eukaryota</taxon>
        <taxon>Fungi</taxon>
        <taxon>Dikarya</taxon>
        <taxon>Ascomycota</taxon>
        <taxon>Pezizomycotina</taxon>
        <taxon>Sordariomycetes</taxon>
        <taxon>Hypocreomycetidae</taxon>
        <taxon>Hypocreales</taxon>
        <taxon>Nectriaceae</taxon>
        <taxon>Fusarium</taxon>
        <taxon>Fusarium fujikuroi species complex</taxon>
    </lineage>
</organism>
<dbReference type="PANTHER" id="PTHR46910:SF25">
    <property type="entry name" value="ABC-TRANSPORTER-REGULATING TRANSCRIPTION FACTOR"/>
    <property type="match status" value="1"/>
</dbReference>
<dbReference type="InterPro" id="IPR050987">
    <property type="entry name" value="AtrR-like"/>
</dbReference>
<dbReference type="SUPFAM" id="SSF57701">
    <property type="entry name" value="Zn2/Cys6 DNA-binding domain"/>
    <property type="match status" value="1"/>
</dbReference>
<dbReference type="HOGENOM" id="CLU_011099_5_1_1"/>
<dbReference type="InterPro" id="IPR001138">
    <property type="entry name" value="Zn2Cys6_DnaBD"/>
</dbReference>
<dbReference type="CDD" id="cd12148">
    <property type="entry name" value="fungal_TF_MHR"/>
    <property type="match status" value="1"/>
</dbReference>
<dbReference type="SMART" id="SM00066">
    <property type="entry name" value="GAL4"/>
    <property type="match status" value="1"/>
</dbReference>
<dbReference type="SMART" id="SM00906">
    <property type="entry name" value="Fungal_trans"/>
    <property type="match status" value="1"/>
</dbReference>
<evidence type="ECO:0000313" key="5">
    <source>
        <dbReference type="EMBL" id="CCT72754.1"/>
    </source>
</evidence>
<protein>
    <submittedName>
        <fullName evidence="5">Related to transcriptional activator Mut3p</fullName>
    </submittedName>
</protein>
<keyword evidence="1" id="KW-0479">Metal-binding</keyword>
<feature type="domain" description="Zn(2)-C6 fungal-type" evidence="4">
    <location>
        <begin position="10"/>
        <end position="40"/>
    </location>
</feature>
<keyword evidence="3" id="KW-0175">Coiled coil</keyword>
<dbReference type="CDD" id="cd00067">
    <property type="entry name" value="GAL4"/>
    <property type="match status" value="1"/>
</dbReference>
<feature type="coiled-coil region" evidence="3">
    <location>
        <begin position="57"/>
        <end position="91"/>
    </location>
</feature>
<dbReference type="Gene3D" id="4.10.240.10">
    <property type="entry name" value="Zn(2)-C6 fungal-type DNA-binding domain"/>
    <property type="match status" value="1"/>
</dbReference>
<dbReference type="GO" id="GO:0008270">
    <property type="term" value="F:zinc ion binding"/>
    <property type="evidence" value="ECO:0007669"/>
    <property type="project" value="InterPro"/>
</dbReference>
<evidence type="ECO:0000256" key="1">
    <source>
        <dbReference type="ARBA" id="ARBA00022723"/>
    </source>
</evidence>
<name>S0ECZ8_GIBF5</name>
<dbReference type="Proteomes" id="UP000016800">
    <property type="component" value="Chromosome VIII"/>
</dbReference>
<proteinExistence type="predicted"/>
<dbReference type="AlphaFoldDB" id="S0ECZ8"/>
<dbReference type="PROSITE" id="PS50048">
    <property type="entry name" value="ZN2_CY6_FUNGAL_2"/>
    <property type="match status" value="1"/>
</dbReference>
<dbReference type="GO" id="GO:0000981">
    <property type="term" value="F:DNA-binding transcription factor activity, RNA polymerase II-specific"/>
    <property type="evidence" value="ECO:0007669"/>
    <property type="project" value="InterPro"/>
</dbReference>
<evidence type="ECO:0000256" key="3">
    <source>
        <dbReference type="SAM" id="Coils"/>
    </source>
</evidence>
<dbReference type="RefSeq" id="XP_023434832.1">
    <property type="nucleotide sequence ID" value="XM_023582277.1"/>
</dbReference>